<name>A0A3M2L4M6_9NOCA</name>
<dbReference type="PANTHER" id="PTHR45527:SF1">
    <property type="entry name" value="FATTY ACID SYNTHASE"/>
    <property type="match status" value="1"/>
</dbReference>
<dbReference type="SMART" id="SM00823">
    <property type="entry name" value="PKS_PP"/>
    <property type="match status" value="5"/>
</dbReference>
<dbReference type="FunFam" id="3.40.50.980:FF:000001">
    <property type="entry name" value="Non-ribosomal peptide synthetase"/>
    <property type="match status" value="3"/>
</dbReference>
<dbReference type="GO" id="GO:0031177">
    <property type="term" value="F:phosphopantetheine binding"/>
    <property type="evidence" value="ECO:0007669"/>
    <property type="project" value="InterPro"/>
</dbReference>
<dbReference type="InterPro" id="IPR042099">
    <property type="entry name" value="ANL_N_sf"/>
</dbReference>
<dbReference type="GO" id="GO:0044550">
    <property type="term" value="P:secondary metabolite biosynthetic process"/>
    <property type="evidence" value="ECO:0007669"/>
    <property type="project" value="UniProtKB-ARBA"/>
</dbReference>
<keyword evidence="3" id="KW-0596">Phosphopantetheine</keyword>
<organism evidence="6 7">
    <name type="scientific">Nocardia stercoris</name>
    <dbReference type="NCBI Taxonomy" id="2483361"/>
    <lineage>
        <taxon>Bacteria</taxon>
        <taxon>Bacillati</taxon>
        <taxon>Actinomycetota</taxon>
        <taxon>Actinomycetes</taxon>
        <taxon>Mycobacteriales</taxon>
        <taxon>Nocardiaceae</taxon>
        <taxon>Nocardia</taxon>
    </lineage>
</organism>
<dbReference type="Gene3D" id="3.40.50.980">
    <property type="match status" value="8"/>
</dbReference>
<dbReference type="GO" id="GO:0003824">
    <property type="term" value="F:catalytic activity"/>
    <property type="evidence" value="ECO:0007669"/>
    <property type="project" value="InterPro"/>
</dbReference>
<dbReference type="Gene3D" id="3.40.50.1820">
    <property type="entry name" value="alpha/beta hydrolase"/>
    <property type="match status" value="1"/>
</dbReference>
<dbReference type="InterPro" id="IPR045851">
    <property type="entry name" value="AMP-bd_C_sf"/>
</dbReference>
<dbReference type="InterPro" id="IPR000873">
    <property type="entry name" value="AMP-dep_synth/lig_dom"/>
</dbReference>
<sequence length="5641" mass="596715">MTRTSRPRPTRARKPRVATLPQLLATAVEADPTGTAVVFADAVATRATLSYAELDERSTRLARLLISRGLGPEDVVAVAVPRSLESVVAVWAVAKSGAAFVPVDPGYPRERIAHMLGDSGTAVGLTVTAVQDYLPASSTRWLCLDSAEVLAEADEFSADAVTYADRVRPLRPEHPAYLIYTSGSTGTPKGVVVTHAGLSSFCDEQRDRYRIGPGSRTLHFASPSFDASILELLLAVGGPATMVVVSPDVFGGAEFAAVLEREAVTHAFVTPAALASVDPAGLAALRVVVVGGEACPPDLVRRWVVPVAGGSREFFNGYGPTETTIMTNITAPMVPGVPVTIGAPIRGVTEYVLDERLYPVPTGAIGELYIAGPQLARGYHARAGLTASRFVASPFGAADSGDDAGEPVSGDRLYRTGDIVRRAVSGELEYVGRNDFQVKIRGFRIELGEIDAVLAAHPSVDFAATTGYRLESGNTILAAYVHAAPGAAVDTEALIAAAERSLPAHMVPSTVTVLDHIPLTPSGKLDRAALPAPQVQTCEYRSPEGRLEELVAAVFAELLAPANPVGADDDFFALGGNSLIATRVAARLGALIAARVPARLLFDAPTPAALAARVALLEGAGGRLQLAPMTRPDPMPLSPAQQRVWFLNQFDPTSAADNIPLALRLTGQLNSNALRAAIVDVLERHEALRTVYPAVDGIGHQLVLQADQVPLDLTPYRIDEDEIQDWLAAFAFTGFDVATEVPLRVALARLAPDQHVVAVVAHHIAFDGTSVGPFVRDLMVAFLARRNRAVPAWTPLPVQYADYTVWQRAVLGDETNPESVAARETAFWRDTLAGLPDRLDLPTDRPRPVEASGLGAAHRFRIDPALHTRLEALAKDSGATLFMVVHAAYAVLLSRLSASSDIAVGTPVAGRGERELDALIGMFVNTLVLRTRVTPQQPFTALLAAVRDGDLAAFAHAELPFERLVELLDPVRTRAHHPLFQVALFFQNMAAPRVQLPGLQTEIVEFDGAIARFDLQLTVTPHTEGSQALGCDAELLYATDLFEHETIVGFAGRLQRLLAAIAVDPFQPVGDIELLDPAELTRILHEWNDTHAPLAPELLLDGFRSAVTQHPHRVAVSCAGEELTYAEFDAQVNRLARLLISRGVGAESMVGLVMRRSLDLVVSMYAIVTAGGAYVPVDPEHPAERIAHIIETARPVCVLTTRADALAVPERLPTMLVDSLILDGFDHRPLRFPELLRPLRPQNPAYVVFTSGSTGQPKGVAVSHAAIHNQITWMLAAYPLGPGDVYLQKTATTFDVSLWGYFMPLRTGAKLVIADPAGHRDPGYVADVIAAEQVTTTDFVPSMLTVFAAHTPAPALASLADVFVIGEELTPETVSALAEISDARVHNLYGPTEAAVSVTYWPASTEDRPLVPIGLPQWNNRVYVLDGRLRPVPAGVPGELYLAGEQLARGYVRRPDLTSERFVASPFTPGARMYRTGDLVQWRGAEDGLPPRLMFLGRTDFQVKFRGQRIELGEIETALLARPGVSQAVAVVTPSPLGDQLAGYLVAAPGVALDVDRIRAALVDVLPPYMVPAALTVLDALPLNSSGKLDRAALPAPAFQARTFRAPATPVEQVVARVFAEVLGADRVGADDDFFGLGGNSLNASQAAARLGAALGARVPVRALFESPSVSGLAAGLESHAQLSPTAVLGSLTRPEQIPLSPAQQRMWFLNRYDYSDGGTASAAYNLPIAVRLTGTLDTAALAAALDDVVARHEVLRTVYPLTADGPVQVVLPAGTGLGVEPERLPGSEIEAAVRELARTAFDVTTEVPIRVRLLEVADGAPGAAPEYVLAAVVHHIAADGSSAAPLVRDVMSAYVSRAAGVAPGWAPLPVQYSDYSVWQRAMLGSEDDPESTAATQIGYWRRELAGLPEQLALPADRPRPPAQSFAGGRIDIRFGAELHAALQALGRAHDATLFMVVHTAFATLLARLSGTGDIAIGTPVAGRGEAALDDLVGMFANTVVFRTRVDTDLGFSELLMRQREIDIEAYAHADVPFERLVEVLDPVRSAARHPLFQVGLSFQNVARAAFELPGLSVATLDFEAGVSQYDLHLIVSDHYDETGAPAGLTGVLTYASDLFDAATAAGIAGRFQRLLAEIVAAPRTPVGDLPLLDDAERAAVLVARNATACGITPGVTLASILGSRLATDPGVALVGADGTVVSYRELAERVNRLARHLIALGVGPESRVALAMRRSVDLVVAVYAVAVAGGAYVPVDPDQPAERVNRILAVANPVCVLSTSDVAVAGVTPVLLDQLDLSGYPAGLVSDAERREPLRVSNTAYVVFTSGSTGTPKGVAVPHSAVVNQLVWKVTEFELGADEAVLLKTAATFDLSVWELWTAVVCGGRLVIAAADSHLDPGYLNQLIARERVTTLHVVPSALDALLTESEGTLSGSLRRVLAIGEPLPPAVAQRFRRGNGAGLFNLYGPTEAAVSITAHAVTEADQLSVPIGRPEWNSQVFVLDGRLQPVPDGVVGELYLAGAQLARGYAGRPDLTAERFVANPFGDGRRMYRTGDLATWNAFGELEYRGRTDAQLKIRGFRIEPGEVEAALLALPGITQAAVRAASGARTGDHLVAYLVGPDVDVARVKSALGTVLPSYLVPSAFVVLDALPFTVNGKLDRKALPEPGFGSAGYRAATNPVEELVAETFAAVLGSDRVGADDDFFALGGTSLLATRVVARLAAALGTRIPIRVLFEAPTVAALAVALTAAGGTGRPHVPLVPQRRPERILLSPAQQRMWFLNQFDGTSAVYNIPVAIRLSGALDVDALRAAVADLVARHEILRTVYPQTPAGPEQRVLSPAEVTVDLAGEQVGEERVAHEVRALAGTGFDVTTEVPFRTRLLQLTPTEYVLVFVAHHIAADGWSMGPLARDLMSAYVSRSGGVAPGWSPLPVQYADYALWQRTVLGEESDPDSLASHQIAYWAAELAGLPPELNLPADRPRPAALSYTGGTVALSVDPGVHAALNELARSRNATLFMVVHAALAVLLARLSGTADVAVGTPVAGRGDRDLDQLIGMFVNTLVLRTRVEPALPFTGLLAATRETDLRAFAHADLPFERLVDILAPERSTARHPLFQVALSFENLTETGFELPGLGVTALDPAVGTAKFDLQLTVREQRAADGGAGGLAIEFTYAEDLFDEETVAGFARRYLGLLAGIAADPETAVGDLPLLAAAEATDLLSRTGGPAEPARTLPDLMAAAVAANPRGIAIVVGARQFTYADLDIASSKLARRLITLGAGPDVRVAVAIPRSIEGIVALWSVAKTGAAFVPVDPTYPVARIAHLVADSGAALAVTVRSVAAGLPAVAGAGDWLILDSPEFAAQVETLPGTGLTDADRLRPLRHADAAYLIYTSGSTGVPKGVVVTHAGLANFSAEQVARYRTGYEFRALAFASPSFDASILEVLLALGSGGALIMVPPTVFGGDELAELIRATGATHAFLTPSVLATLDPAGIGDSMQVIVAGGEELPAELAARWAVRAEGSTLVLHNGYGPTEATIMGTISDPLTPDGPVTIGGPMRGVRALVLDSRLHPVPEGVCGELYLGGIGLARGYHARPDLTAARFVADPYGTAGARLYRTGDLVRWQRGTGVLEFLGRNDFQVQVRGLRIELGEIDAALAARPEVGFAVTVGQRIDTGATVLVSYVRPADENPLDTAELTTALAATLPEYLVPAAIVVLDEIPLTPSGKLDRAALPGPVLEPVRYRAPQTEAEQAVAAVVAEVLGVDRVGLDDDFFALGGDSIMSVQVVSRARAKGVTFTARDVFEHRTVAALAAAAQVETADSVVPHSGPVPLLPDAVRLLRQDPQAREVRAIALDIPVGYPLEQVDVAVRSVCERHPLLAAHLDATGSAVPVVPGTAVPVLPGAGLPVVGDTTAADAEVDATPRLFIPLTLPTTAVRHLVASDEAVEMAVRGLGADLDPAAGRNIGFALVAPAAEEPAQRADDAAAVLVVVANGLVVDDAAWRILVDELSAAWSGGHAVPAAADAAPGRAARALADLATDPVVVGEMSWWRQALGAVPAEPAVPPVDPARRGRVGLVLTSEGAAAVAAVAEMYHTALEDVLLTALVLALDPGVSGTVDSGVAATARLLGPVVRLLADGRSAAGPDAADAVGGFTAGYPVVPLLTGIDVDDAMHGGPAAGRAIAQVKEARREVPSGGIGYGLLRYLNPATGAELAQLPQGRIGLRYRDLRPARSLPELAASDLLVDLTVDATESGLVARFDYAAGILGAEPVKELAGAWVRALGGLAEHGNRLDSGGFTPSDFPLVRPAQADIDRLQREFPRLAAVWPVTPLQAGMLFHAALADASVDVYLTQFGLDLGAAVDERRLREAAQAVLDRHDNLRAAFADDEAGNPLQVIVDGVEIPWRTVDLTDVPEERRAAELDAIAAADYAERFDMRTPPLLRFTLIRLTPDAYRLLVTTHHILVDGWSVPLLLQDLFTVYTLGPRSRRLPRVPSYGDYLAWLVAQDADAARAAWRAALAGLDEPTPLAPVDPARELTGANGTTGFELSPADTTELTKLAARLGVTVNTVVQAAWGLLIGRSVDRDDVVFGATVSGRPPALPGVEAMVGLFLNAVPVRVRLGVDDTLAGLLRRLQAEQAALLEHHFLGLSEIQRATGMPGLFDTLVVFESFPVDRESLGRAETGAQLPVVGSAAVTGTHYPVTVVVVLDTCLRVSLKYLTDVFDEAAATALAHRLRLLIGRFVTDPQTRVAEVDALLPADRAELTVLNATDAPELLSSETLLTVFDRQVARTPHAPAVFFGDTRLEYVELDVRARELARELQARGVRPEVPVVVAMRRSIELVVALHAVLRSGGVYVPVDPDHPAERIRAVLDSVRPVCVLTTRADGFGTTAAPVVVLDDLEPTVAAVPREFPAAQPDSPACVLYTSGSTGAPKGVVLTNRQLVAQFRWAQRNYPHDNGDVVLHKTPVTFDISLWELLWPLQTGAAIAIAGPDGHRDPGYLSELIERRSVTTVHFVPSMLDVFLDAEANPALAQGYPSLRRVFAAGEALSGDAAGAFALALPNVALVNWYGPAEATVVTAQPVHGLQSASVPIGVPVANTRVSIVDRHLREVPPGAPGELYLSGVQLARGYLGQPALTAERFVAGPGGSRRYRTGDVVRLRDGVLEYLGRTDCQVKLRGQRVELGEIEAALTEDPAVRHAAVALVSGPAGDRLVGYVVPAAGAVADPVALRARTRESLPAYMVPALVVVLDELPLTASGKLDRRALPVPSLDTRPFRAPSTDLERTVADVFAEGLGVARVGLDDDFFDLGGDSLIATRVAGRLRRLTGAAVRVQWFFTGSTVAALSAKLHDSLGDSQDYDADSESALDVVLRIRSEGEGAPLFCLHPMYGLAWGYAGLAQYLPDRPLLGVQSPALTEDGFLPNSLQDMAVRYADEIRAVQPSGPYHLVGWSLGGVLAHAVAVRLQEAGESVALLALLDSHPDIDVTDFRAAIREALAELGIGAESLVGDGDVHELSEEALAVVHAQLPADLAVLTPDRVRRIYRSAVRSAELIATHRPQVFRGRLDYFSALGSEQAVRSWRFHVDGSVVNHPVSVPHAQMTTAIALAEIGPVLGRLLAEPAERPETEIPEVADLSMVTVELPKVVDLPPL</sequence>
<dbReference type="CDD" id="cd19540">
    <property type="entry name" value="LCL_NRPS-like"/>
    <property type="match status" value="3"/>
</dbReference>
<feature type="domain" description="Carrier" evidence="5">
    <location>
        <begin position="541"/>
        <end position="618"/>
    </location>
</feature>
<dbReference type="SUPFAM" id="SSF53474">
    <property type="entry name" value="alpha/beta-Hydrolases"/>
    <property type="match status" value="1"/>
</dbReference>
<dbReference type="UniPathway" id="UPA00011"/>
<evidence type="ECO:0000256" key="4">
    <source>
        <dbReference type="ARBA" id="ARBA00022553"/>
    </source>
</evidence>
<comment type="caution">
    <text evidence="6">The sequence shown here is derived from an EMBL/GenBank/DDBJ whole genome shotgun (WGS) entry which is preliminary data.</text>
</comment>
<feature type="domain" description="Carrier" evidence="5">
    <location>
        <begin position="3737"/>
        <end position="3811"/>
    </location>
</feature>
<keyword evidence="7" id="KW-1185">Reference proteome</keyword>
<reference evidence="6 7" key="1">
    <citation type="submission" date="2018-10" db="EMBL/GenBank/DDBJ databases">
        <title>Isolation from cow dung.</title>
        <authorList>
            <person name="Ling L."/>
        </authorList>
    </citation>
    <scope>NUCLEOTIDE SEQUENCE [LARGE SCALE GENOMIC DNA]</scope>
    <source>
        <strain evidence="6 7">NEAU-LL90</strain>
    </source>
</reference>
<dbReference type="Gene3D" id="1.10.1200.10">
    <property type="entry name" value="ACP-like"/>
    <property type="match status" value="4"/>
</dbReference>
<protein>
    <submittedName>
        <fullName evidence="6">Amino acid adenylation domain-containing protein</fullName>
    </submittedName>
</protein>
<dbReference type="SUPFAM" id="SSF52777">
    <property type="entry name" value="CoA-dependent acyltransferases"/>
    <property type="match status" value="10"/>
</dbReference>
<dbReference type="InterPro" id="IPR001031">
    <property type="entry name" value="Thioesterase"/>
</dbReference>
<dbReference type="GO" id="GO:0005829">
    <property type="term" value="C:cytosol"/>
    <property type="evidence" value="ECO:0007669"/>
    <property type="project" value="TreeGrafter"/>
</dbReference>
<evidence type="ECO:0000256" key="1">
    <source>
        <dbReference type="ARBA" id="ARBA00001957"/>
    </source>
</evidence>
<dbReference type="Gene3D" id="3.30.300.30">
    <property type="match status" value="5"/>
</dbReference>
<feature type="domain" description="Carrier" evidence="5">
    <location>
        <begin position="1606"/>
        <end position="1681"/>
    </location>
</feature>
<dbReference type="FunFam" id="2.30.38.10:FF:000001">
    <property type="entry name" value="Non-ribosomal peptide synthetase PvdI"/>
    <property type="match status" value="1"/>
</dbReference>
<dbReference type="NCBIfam" id="TIGR01733">
    <property type="entry name" value="AA-adenyl-dom"/>
    <property type="match status" value="5"/>
</dbReference>
<dbReference type="Pfam" id="PF00550">
    <property type="entry name" value="PP-binding"/>
    <property type="match status" value="5"/>
</dbReference>
<dbReference type="Pfam" id="PF00668">
    <property type="entry name" value="Condensation"/>
    <property type="match status" value="4"/>
</dbReference>
<evidence type="ECO:0000313" key="7">
    <source>
        <dbReference type="Proteomes" id="UP000279275"/>
    </source>
</evidence>
<dbReference type="Pfam" id="PF00501">
    <property type="entry name" value="AMP-binding"/>
    <property type="match status" value="5"/>
</dbReference>
<dbReference type="EMBL" id="RFFH01000006">
    <property type="protein sequence ID" value="RMI31926.1"/>
    <property type="molecule type" value="Genomic_DNA"/>
</dbReference>
<dbReference type="InterPro" id="IPR020806">
    <property type="entry name" value="PKS_PP-bd"/>
</dbReference>
<dbReference type="FunFam" id="3.30.559.10:FF:000012">
    <property type="entry name" value="Non-ribosomal peptide synthetase"/>
    <property type="match status" value="1"/>
</dbReference>
<dbReference type="InterPro" id="IPR025110">
    <property type="entry name" value="AMP-bd_C"/>
</dbReference>
<dbReference type="PROSITE" id="PS50075">
    <property type="entry name" value="CARRIER"/>
    <property type="match status" value="5"/>
</dbReference>
<dbReference type="Pfam" id="PF00975">
    <property type="entry name" value="Thioesterase"/>
    <property type="match status" value="1"/>
</dbReference>
<dbReference type="InterPro" id="IPR020845">
    <property type="entry name" value="AMP-binding_CS"/>
</dbReference>
<comment type="cofactor">
    <cofactor evidence="1">
        <name>pantetheine 4'-phosphate</name>
        <dbReference type="ChEBI" id="CHEBI:47942"/>
    </cofactor>
</comment>
<dbReference type="Gene3D" id="3.40.50.12780">
    <property type="entry name" value="N-terminal domain of ligase-like"/>
    <property type="match status" value="1"/>
</dbReference>
<dbReference type="InterPro" id="IPR010071">
    <property type="entry name" value="AA_adenyl_dom"/>
</dbReference>
<dbReference type="InterPro" id="IPR023213">
    <property type="entry name" value="CAT-like_dom_sf"/>
</dbReference>
<dbReference type="InterPro" id="IPR009081">
    <property type="entry name" value="PP-bd_ACP"/>
</dbReference>
<dbReference type="FunFam" id="1.10.1200.10:FF:000005">
    <property type="entry name" value="Nonribosomal peptide synthetase 1"/>
    <property type="match status" value="1"/>
</dbReference>
<dbReference type="SUPFAM" id="SSF47336">
    <property type="entry name" value="ACP-like"/>
    <property type="match status" value="5"/>
</dbReference>
<dbReference type="PROSITE" id="PS00455">
    <property type="entry name" value="AMP_BINDING"/>
    <property type="match status" value="5"/>
</dbReference>
<comment type="similarity">
    <text evidence="2">Belongs to the ATP-dependent AMP-binding enzyme family.</text>
</comment>
<dbReference type="Pfam" id="PF13193">
    <property type="entry name" value="AMP-binding_C"/>
    <property type="match status" value="5"/>
</dbReference>
<dbReference type="SUPFAM" id="SSF56801">
    <property type="entry name" value="Acetyl-CoA synthetase-like"/>
    <property type="match status" value="5"/>
</dbReference>
<dbReference type="PROSITE" id="PS00012">
    <property type="entry name" value="PHOSPHOPANTETHEINE"/>
    <property type="match status" value="3"/>
</dbReference>
<feature type="domain" description="Carrier" evidence="5">
    <location>
        <begin position="5269"/>
        <end position="5344"/>
    </location>
</feature>
<dbReference type="FunFam" id="3.30.300.30:FF:000010">
    <property type="entry name" value="Enterobactin synthetase component F"/>
    <property type="match status" value="1"/>
</dbReference>
<dbReference type="InterPro" id="IPR036736">
    <property type="entry name" value="ACP-like_sf"/>
</dbReference>
<accession>A0A3M2L4M6</accession>
<dbReference type="GO" id="GO:0043041">
    <property type="term" value="P:amino acid activation for nonribosomal peptide biosynthetic process"/>
    <property type="evidence" value="ECO:0007669"/>
    <property type="project" value="TreeGrafter"/>
</dbReference>
<dbReference type="NCBIfam" id="NF003417">
    <property type="entry name" value="PRK04813.1"/>
    <property type="match status" value="5"/>
</dbReference>
<keyword evidence="4" id="KW-0597">Phosphoprotein</keyword>
<dbReference type="PANTHER" id="PTHR45527">
    <property type="entry name" value="NONRIBOSOMAL PEPTIDE SYNTHETASE"/>
    <property type="match status" value="1"/>
</dbReference>
<dbReference type="CDD" id="cd05930">
    <property type="entry name" value="A_NRPS"/>
    <property type="match status" value="1"/>
</dbReference>
<dbReference type="Gene3D" id="2.30.38.10">
    <property type="entry name" value="Luciferase, Domain 3"/>
    <property type="match status" value="4"/>
</dbReference>
<dbReference type="SMART" id="SM00824">
    <property type="entry name" value="PKS_TE"/>
    <property type="match status" value="1"/>
</dbReference>
<feature type="domain" description="Carrier" evidence="5">
    <location>
        <begin position="2671"/>
        <end position="2746"/>
    </location>
</feature>
<dbReference type="InterPro" id="IPR020802">
    <property type="entry name" value="TesA-like"/>
</dbReference>
<dbReference type="InterPro" id="IPR001242">
    <property type="entry name" value="Condensation_dom"/>
</dbReference>
<evidence type="ECO:0000259" key="5">
    <source>
        <dbReference type="PROSITE" id="PS50075"/>
    </source>
</evidence>
<dbReference type="FunFam" id="3.40.50.12780:FF:000012">
    <property type="entry name" value="Non-ribosomal peptide synthetase"/>
    <property type="match status" value="2"/>
</dbReference>
<dbReference type="Proteomes" id="UP000279275">
    <property type="component" value="Unassembled WGS sequence"/>
</dbReference>
<dbReference type="Gene3D" id="3.30.559.30">
    <property type="entry name" value="Nonribosomal peptide synthetase, condensation domain"/>
    <property type="match status" value="5"/>
</dbReference>
<proteinExistence type="inferred from homology"/>
<dbReference type="OrthoDB" id="4510129at2"/>
<dbReference type="GO" id="GO:0008610">
    <property type="term" value="P:lipid biosynthetic process"/>
    <property type="evidence" value="ECO:0007669"/>
    <property type="project" value="UniProtKB-ARBA"/>
</dbReference>
<evidence type="ECO:0000256" key="3">
    <source>
        <dbReference type="ARBA" id="ARBA00022450"/>
    </source>
</evidence>
<dbReference type="InterPro" id="IPR029058">
    <property type="entry name" value="AB_hydrolase_fold"/>
</dbReference>
<dbReference type="Gene3D" id="3.30.559.10">
    <property type="entry name" value="Chloramphenicol acetyltransferase-like domain"/>
    <property type="match status" value="5"/>
</dbReference>
<evidence type="ECO:0000313" key="6">
    <source>
        <dbReference type="EMBL" id="RMI31926.1"/>
    </source>
</evidence>
<gene>
    <name evidence="6" type="ORF">EBN03_17325</name>
</gene>
<evidence type="ECO:0000256" key="2">
    <source>
        <dbReference type="ARBA" id="ARBA00006432"/>
    </source>
</evidence>
<dbReference type="CDD" id="cd19543">
    <property type="entry name" value="DCL_NRPS"/>
    <property type="match status" value="1"/>
</dbReference>
<dbReference type="InterPro" id="IPR006162">
    <property type="entry name" value="Ppantetheine_attach_site"/>
</dbReference>